<comment type="caution">
    <text evidence="9">The sequence shown here is derived from an EMBL/GenBank/DDBJ whole genome shotgun (WGS) entry which is preliminary data.</text>
</comment>
<dbReference type="InterPro" id="IPR003812">
    <property type="entry name" value="Fido"/>
</dbReference>
<gene>
    <name evidence="9" type="ORF">AUQ44_18485</name>
</gene>
<dbReference type="PANTHER" id="PTHR39560">
    <property type="entry name" value="PROTEIN ADENYLYLTRANSFERASE FIC-RELATED"/>
    <property type="match status" value="1"/>
</dbReference>
<evidence type="ECO:0000256" key="2">
    <source>
        <dbReference type="ARBA" id="ARBA00022695"/>
    </source>
</evidence>
<accession>A0A151JDL4</accession>
<evidence type="ECO:0000256" key="7">
    <source>
        <dbReference type="ARBA" id="ARBA00048696"/>
    </source>
</evidence>
<evidence type="ECO:0000256" key="6">
    <source>
        <dbReference type="ARBA" id="ARBA00047939"/>
    </source>
</evidence>
<evidence type="ECO:0000313" key="9">
    <source>
        <dbReference type="EMBL" id="KYN23854.1"/>
    </source>
</evidence>
<dbReference type="SUPFAM" id="SSF140931">
    <property type="entry name" value="Fic-like"/>
    <property type="match status" value="1"/>
</dbReference>
<proteinExistence type="predicted"/>
<dbReference type="Proteomes" id="UP000075349">
    <property type="component" value="Unassembled WGS sequence"/>
</dbReference>
<sequence length="195" mass="23097">MRDKYGVAQDHYCYPDSTTLINLLNIRDSEELDEAEVAFSEYRYNEYLSQVSVLDDFDIKHFKFLHRVLFQDVYQWAGELRDVDISKGSTRFCHCAYIERELIRQLKRIPQLVECPDRRAFIQLTTDIFCEINVIHPFREGNGRATRFFFEELVFVAGYELSWPEISKQKWVEANIQGYVGNLSLLESIFDQAIR</sequence>
<evidence type="ECO:0000256" key="3">
    <source>
        <dbReference type="ARBA" id="ARBA00022741"/>
    </source>
</evidence>
<dbReference type="PROSITE" id="PS51459">
    <property type="entry name" value="FIDO"/>
    <property type="match status" value="1"/>
</dbReference>
<dbReference type="GO" id="GO:0005524">
    <property type="term" value="F:ATP binding"/>
    <property type="evidence" value="ECO:0007669"/>
    <property type="project" value="UniProtKB-KW"/>
</dbReference>
<dbReference type="GO" id="GO:0070733">
    <property type="term" value="F:AMPylase activity"/>
    <property type="evidence" value="ECO:0007669"/>
    <property type="project" value="UniProtKB-EC"/>
</dbReference>
<evidence type="ECO:0000256" key="1">
    <source>
        <dbReference type="ARBA" id="ARBA00022679"/>
    </source>
</evidence>
<evidence type="ECO:0000256" key="4">
    <source>
        <dbReference type="ARBA" id="ARBA00022840"/>
    </source>
</evidence>
<dbReference type="GO" id="GO:0051302">
    <property type="term" value="P:regulation of cell division"/>
    <property type="evidence" value="ECO:0007669"/>
    <property type="project" value="TreeGrafter"/>
</dbReference>
<dbReference type="InterPro" id="IPR036597">
    <property type="entry name" value="Fido-like_dom_sf"/>
</dbReference>
<dbReference type="AlphaFoldDB" id="A0A151JDL4"/>
<evidence type="ECO:0000313" key="10">
    <source>
        <dbReference type="Proteomes" id="UP000075349"/>
    </source>
</evidence>
<evidence type="ECO:0000259" key="8">
    <source>
        <dbReference type="PROSITE" id="PS51459"/>
    </source>
</evidence>
<comment type="catalytic activity">
    <reaction evidence="7">
        <text>L-tyrosyl-[protein] + ATP = O-(5'-adenylyl)-L-tyrosyl-[protein] + diphosphate</text>
        <dbReference type="Rhea" id="RHEA:54288"/>
        <dbReference type="Rhea" id="RHEA-COMP:10136"/>
        <dbReference type="Rhea" id="RHEA-COMP:13846"/>
        <dbReference type="ChEBI" id="CHEBI:30616"/>
        <dbReference type="ChEBI" id="CHEBI:33019"/>
        <dbReference type="ChEBI" id="CHEBI:46858"/>
        <dbReference type="ChEBI" id="CHEBI:83624"/>
        <dbReference type="EC" id="2.7.7.108"/>
    </reaction>
</comment>
<protein>
    <recommendedName>
        <fullName evidence="5">protein adenylyltransferase</fullName>
        <ecNumber evidence="5">2.7.7.108</ecNumber>
    </recommendedName>
</protein>
<keyword evidence="2" id="KW-0548">Nucleotidyltransferase</keyword>
<name>A0A151JDL4_9VIBR</name>
<evidence type="ECO:0000256" key="5">
    <source>
        <dbReference type="ARBA" id="ARBA00034531"/>
    </source>
</evidence>
<keyword evidence="3" id="KW-0547">Nucleotide-binding</keyword>
<dbReference type="EMBL" id="LOMK01000002">
    <property type="protein sequence ID" value="KYN23854.1"/>
    <property type="molecule type" value="Genomic_DNA"/>
</dbReference>
<comment type="catalytic activity">
    <reaction evidence="6">
        <text>L-threonyl-[protein] + ATP = 3-O-(5'-adenylyl)-L-threonyl-[protein] + diphosphate</text>
        <dbReference type="Rhea" id="RHEA:54292"/>
        <dbReference type="Rhea" id="RHEA-COMP:11060"/>
        <dbReference type="Rhea" id="RHEA-COMP:13847"/>
        <dbReference type="ChEBI" id="CHEBI:30013"/>
        <dbReference type="ChEBI" id="CHEBI:30616"/>
        <dbReference type="ChEBI" id="CHEBI:33019"/>
        <dbReference type="ChEBI" id="CHEBI:138113"/>
        <dbReference type="EC" id="2.7.7.108"/>
    </reaction>
</comment>
<dbReference type="Pfam" id="PF02661">
    <property type="entry name" value="Fic"/>
    <property type="match status" value="1"/>
</dbReference>
<dbReference type="PANTHER" id="PTHR39560:SF1">
    <property type="entry name" value="PROTEIN ADENYLYLTRANSFERASE FIC-RELATED"/>
    <property type="match status" value="1"/>
</dbReference>
<dbReference type="Gene3D" id="1.10.3290.10">
    <property type="entry name" value="Fido-like domain"/>
    <property type="match status" value="1"/>
</dbReference>
<keyword evidence="4" id="KW-0067">ATP-binding</keyword>
<dbReference type="RefSeq" id="WP_065820086.1">
    <property type="nucleotide sequence ID" value="NZ_CP195599.1"/>
</dbReference>
<reference evidence="10" key="1">
    <citation type="submission" date="2015-12" db="EMBL/GenBank/DDBJ databases">
        <authorList>
            <person name="Tarr C.L."/>
            <person name="Gladney L.M."/>
        </authorList>
    </citation>
    <scope>NUCLEOTIDE SEQUENCE [LARGE SCALE GENOMIC DNA]</scope>
    <source>
        <strain evidence="10">2756-81</strain>
    </source>
</reference>
<organism evidence="9 10">
    <name type="scientific">Vibrio cidicii</name>
    <dbReference type="NCBI Taxonomy" id="1763883"/>
    <lineage>
        <taxon>Bacteria</taxon>
        <taxon>Pseudomonadati</taxon>
        <taxon>Pseudomonadota</taxon>
        <taxon>Gammaproteobacteria</taxon>
        <taxon>Vibrionales</taxon>
        <taxon>Vibrionaceae</taxon>
        <taxon>Vibrio</taxon>
    </lineage>
</organism>
<feature type="domain" description="Fido" evidence="8">
    <location>
        <begin position="57"/>
        <end position="192"/>
    </location>
</feature>
<dbReference type="EC" id="2.7.7.108" evidence="5"/>
<keyword evidence="1" id="KW-0808">Transferase</keyword>